<comment type="caution">
    <text evidence="2">The sequence shown here is derived from an EMBL/GenBank/DDBJ whole genome shotgun (WGS) entry which is preliminary data.</text>
</comment>
<evidence type="ECO:0000259" key="1">
    <source>
        <dbReference type="Pfam" id="PF11645"/>
    </source>
</evidence>
<organism evidence="2 3">
    <name type="scientific">Lysinibacillus boronitolerans JCM 21713 = 10a = NBRC 103108</name>
    <dbReference type="NCBI Taxonomy" id="1294264"/>
    <lineage>
        <taxon>Bacteria</taxon>
        <taxon>Bacillati</taxon>
        <taxon>Bacillota</taxon>
        <taxon>Bacilli</taxon>
        <taxon>Bacillales</taxon>
        <taxon>Bacillaceae</taxon>
        <taxon>Lysinibacillus</taxon>
    </lineage>
</organism>
<dbReference type="RefSeq" id="WP_036078767.1">
    <property type="nucleotide sequence ID" value="NZ_AVCW01000005.1"/>
</dbReference>
<evidence type="ECO:0000313" key="2">
    <source>
        <dbReference type="EMBL" id="KGR83663.1"/>
    </source>
</evidence>
<reference evidence="2 3" key="1">
    <citation type="submission" date="2014-02" db="EMBL/GenBank/DDBJ databases">
        <title>Draft genome sequence of Lysinibacillus boronitolerans NBRC 103108.</title>
        <authorList>
            <person name="Zhang F."/>
            <person name="Wang G."/>
            <person name="Zhang L."/>
        </authorList>
    </citation>
    <scope>NUCLEOTIDE SEQUENCE [LARGE SCALE GENOMIC DNA]</scope>
    <source>
        <strain evidence="2 3">NBRC 103108</strain>
    </source>
</reference>
<protein>
    <recommendedName>
        <fullName evidence="1">PD(D/E)XK endonuclease domain-containing protein</fullName>
    </recommendedName>
</protein>
<evidence type="ECO:0000313" key="3">
    <source>
        <dbReference type="Proteomes" id="UP000030487"/>
    </source>
</evidence>
<sequence>MNKKEYEHGNIQKLLVKICFFFKSINLEISLPSERSESVQLLIPKELDVGNMQIGSIQYGGVKYPLIDKSSINLKYVEVRLKGDFLRKIDKYNEVYNLLQDKDANDWLKYKFTYSKEDIILAKRVATILSSGLEKKYGSEYLTIGIDKSILDLPRQTISSSIMYNQDEAVKVISDILVAQGFNVSRSSQVNPNYHILAAANGKTAKILVRHLQYDYAYKESTLPYQVYKIDAFENLEDQKVKLNDIDFIVGYNFKDKAFACLAIEDFIEKKSRVVHEKQGLRSEFYNSWNELKNYFNK</sequence>
<accession>A0ABR4XX74</accession>
<feature type="domain" description="PD(D/E)XK endonuclease" evidence="1">
    <location>
        <begin position="167"/>
        <end position="276"/>
    </location>
</feature>
<dbReference type="Proteomes" id="UP000030487">
    <property type="component" value="Unassembled WGS sequence"/>
</dbReference>
<dbReference type="InterPro" id="IPR021671">
    <property type="entry name" value="PD(D/E)XK_Endonuc"/>
</dbReference>
<dbReference type="Pfam" id="PF11645">
    <property type="entry name" value="PDDEXK_5"/>
    <property type="match status" value="1"/>
</dbReference>
<dbReference type="InterPro" id="IPR011856">
    <property type="entry name" value="tRNA_endonuc-like_dom_sf"/>
</dbReference>
<dbReference type="Gene3D" id="3.40.1350.10">
    <property type="match status" value="1"/>
</dbReference>
<proteinExistence type="predicted"/>
<keyword evidence="3" id="KW-1185">Reference proteome</keyword>
<dbReference type="EMBL" id="JPVR01000077">
    <property type="protein sequence ID" value="KGR83663.1"/>
    <property type="molecule type" value="Genomic_DNA"/>
</dbReference>
<gene>
    <name evidence="2" type="ORF">CD31_15750</name>
</gene>
<name>A0ABR4XX74_9BACI</name>